<feature type="transmembrane region" description="Helical" evidence="1">
    <location>
        <begin position="189"/>
        <end position="211"/>
    </location>
</feature>
<gene>
    <name evidence="2" type="primary">HaOG200702</name>
    <name evidence="2" type="ORF">B5X24_HaOG200702</name>
</gene>
<dbReference type="Proteomes" id="UP000249218">
    <property type="component" value="Unassembled WGS sequence"/>
</dbReference>
<proteinExistence type="predicted"/>
<evidence type="ECO:0000313" key="2">
    <source>
        <dbReference type="EMBL" id="PZC77053.1"/>
    </source>
</evidence>
<name>A0A2W1BZ38_HELAM</name>
<keyword evidence="1" id="KW-0472">Membrane</keyword>
<feature type="transmembrane region" description="Helical" evidence="1">
    <location>
        <begin position="162"/>
        <end position="183"/>
    </location>
</feature>
<accession>A0A2W1BZ38</accession>
<sequence length="303" mass="36514">MVLTFKTVCDKRNKKIKVKPRINMPTEAKLNNEIDKDLQSVLKPLNLIQGLFIMAKYKISDNRIQKDTLLYNLLSIICLIIYRLVNFYKITISSLNRDWEGTRFFIYMSNINDTIFYTFGFVLNNCINIFYSDSNILLVLKLQQVHRILKINSKHLNDLISFYWRFIISFFISHLLFEMYFIFQFPVYTMYGVLLSFAILTTDINIIYAYFLMKLLNKTLRVWIEEIQKLRNFVTFSINDSYWIEMFNAFEYILKVYNFIRKVFKLMVSYCFIIIMTETFIIIVLYSFFTFTIVEIMSFPCHF</sequence>
<keyword evidence="1" id="KW-1133">Transmembrane helix</keyword>
<feature type="transmembrane region" description="Helical" evidence="1">
    <location>
        <begin position="68"/>
        <end position="85"/>
    </location>
</feature>
<evidence type="ECO:0000256" key="1">
    <source>
        <dbReference type="SAM" id="Phobius"/>
    </source>
</evidence>
<evidence type="ECO:0000313" key="3">
    <source>
        <dbReference type="Proteomes" id="UP000249218"/>
    </source>
</evidence>
<reference evidence="2 3" key="1">
    <citation type="journal article" date="2017" name="BMC Biol.">
        <title>Genomic innovations, transcriptional plasticity and gene loss underlying the evolution and divergence of two highly polyphagous and invasive Helicoverpa pest species.</title>
        <authorList>
            <person name="Pearce S.L."/>
            <person name="Clarke D.F."/>
            <person name="East P.D."/>
            <person name="Elfekih S."/>
            <person name="Gordon K.H."/>
            <person name="Jermiin L.S."/>
            <person name="McGaughran A."/>
            <person name="Oakeshott J.G."/>
            <person name="Papanikolaou A."/>
            <person name="Perera O.P."/>
            <person name="Rane R.V."/>
            <person name="Richards S."/>
            <person name="Tay W.T."/>
            <person name="Walsh T.K."/>
            <person name="Anderson A."/>
            <person name="Anderson C.J."/>
            <person name="Asgari S."/>
            <person name="Board P.G."/>
            <person name="Bretschneider A."/>
            <person name="Campbell P.M."/>
            <person name="Chertemps T."/>
            <person name="Christeller J.T."/>
            <person name="Coppin C.W."/>
            <person name="Downes S.J."/>
            <person name="Duan G."/>
            <person name="Farnsworth C.A."/>
            <person name="Good R.T."/>
            <person name="Han L.B."/>
            <person name="Han Y.C."/>
            <person name="Hatje K."/>
            <person name="Horne I."/>
            <person name="Huang Y.P."/>
            <person name="Hughes D.S."/>
            <person name="Jacquin-Joly E."/>
            <person name="James W."/>
            <person name="Jhangiani S."/>
            <person name="Kollmar M."/>
            <person name="Kuwar S.S."/>
            <person name="Li S."/>
            <person name="Liu N.Y."/>
            <person name="Maibeche M.T."/>
            <person name="Miller J.R."/>
            <person name="Montagne N."/>
            <person name="Perry T."/>
            <person name="Qu J."/>
            <person name="Song S.V."/>
            <person name="Sutton G.G."/>
            <person name="Vogel H."/>
            <person name="Walenz B.P."/>
            <person name="Xu W."/>
            <person name="Zhang H.J."/>
            <person name="Zou Z."/>
            <person name="Batterham P."/>
            <person name="Edwards O.R."/>
            <person name="Feyereisen R."/>
            <person name="Gibbs R.A."/>
            <person name="Heckel D.G."/>
            <person name="McGrath A."/>
            <person name="Robin C."/>
            <person name="Scherer S.E."/>
            <person name="Worley K.C."/>
            <person name="Wu Y.D."/>
        </authorList>
    </citation>
    <scope>NUCLEOTIDE SEQUENCE [LARGE SCALE GENOMIC DNA]</scope>
    <source>
        <strain evidence="2">Harm_GR_Male_#8</strain>
        <tissue evidence="2">Whole organism</tissue>
    </source>
</reference>
<feature type="transmembrane region" description="Helical" evidence="1">
    <location>
        <begin position="115"/>
        <end position="142"/>
    </location>
</feature>
<dbReference type="OrthoDB" id="7490805at2759"/>
<organism evidence="2 3">
    <name type="scientific">Helicoverpa armigera</name>
    <name type="common">Cotton bollworm</name>
    <name type="synonym">Heliothis armigera</name>
    <dbReference type="NCBI Taxonomy" id="29058"/>
    <lineage>
        <taxon>Eukaryota</taxon>
        <taxon>Metazoa</taxon>
        <taxon>Ecdysozoa</taxon>
        <taxon>Arthropoda</taxon>
        <taxon>Hexapoda</taxon>
        <taxon>Insecta</taxon>
        <taxon>Pterygota</taxon>
        <taxon>Neoptera</taxon>
        <taxon>Endopterygota</taxon>
        <taxon>Lepidoptera</taxon>
        <taxon>Glossata</taxon>
        <taxon>Ditrysia</taxon>
        <taxon>Noctuoidea</taxon>
        <taxon>Noctuidae</taxon>
        <taxon>Heliothinae</taxon>
        <taxon>Helicoverpa</taxon>
    </lineage>
</organism>
<keyword evidence="3" id="KW-1185">Reference proteome</keyword>
<keyword evidence="1" id="KW-0812">Transmembrane</keyword>
<dbReference type="EMBL" id="KZ149937">
    <property type="protein sequence ID" value="PZC77053.1"/>
    <property type="molecule type" value="Genomic_DNA"/>
</dbReference>
<protein>
    <recommendedName>
        <fullName evidence="4">Gustatory receptor</fullName>
    </recommendedName>
</protein>
<feature type="transmembrane region" description="Helical" evidence="1">
    <location>
        <begin position="267"/>
        <end position="289"/>
    </location>
</feature>
<dbReference type="AlphaFoldDB" id="A0A2W1BZ38"/>
<evidence type="ECO:0008006" key="4">
    <source>
        <dbReference type="Google" id="ProtNLM"/>
    </source>
</evidence>